<gene>
    <name evidence="3" type="primary">RvY_17767</name>
    <name evidence="3" type="synonym">RvY_17767.1</name>
    <name evidence="3" type="ORF">RvY_17767-1</name>
</gene>
<evidence type="ECO:0000313" key="4">
    <source>
        <dbReference type="Proteomes" id="UP000186922"/>
    </source>
</evidence>
<dbReference type="AlphaFoldDB" id="A0A1D1W5C6"/>
<feature type="chain" id="PRO_5008899233" description="Secreted protein" evidence="2">
    <location>
        <begin position="22"/>
        <end position="183"/>
    </location>
</feature>
<evidence type="ECO:0000313" key="3">
    <source>
        <dbReference type="EMBL" id="GAV08003.1"/>
    </source>
</evidence>
<keyword evidence="2" id="KW-0732">Signal</keyword>
<name>A0A1D1W5C6_RAMVA</name>
<organism evidence="3 4">
    <name type="scientific">Ramazzottius varieornatus</name>
    <name type="common">Water bear</name>
    <name type="synonym">Tardigrade</name>
    <dbReference type="NCBI Taxonomy" id="947166"/>
    <lineage>
        <taxon>Eukaryota</taxon>
        <taxon>Metazoa</taxon>
        <taxon>Ecdysozoa</taxon>
        <taxon>Tardigrada</taxon>
        <taxon>Eutardigrada</taxon>
        <taxon>Parachela</taxon>
        <taxon>Hypsibioidea</taxon>
        <taxon>Ramazzottiidae</taxon>
        <taxon>Ramazzottius</taxon>
    </lineage>
</organism>
<sequence length="183" mass="20846">MLHFLLVRRLLWFSCLVFLSPDDVDENSWQRNLLIDKTGDWRNQEGTSVSPRHGRPSGDSTLPTEHSNVTGQAFLPAACERNLLRLHARYSFPACCHWSSAGRLENKLVGASRGSLPGRPVRRYQLVRHPCQPLNNHGEGYDAGSSTSEREGLMVRNAGSCKRTSWFISEYFIYFKCVFFPLE</sequence>
<dbReference type="EMBL" id="BDGG01000016">
    <property type="protein sequence ID" value="GAV08003.1"/>
    <property type="molecule type" value="Genomic_DNA"/>
</dbReference>
<accession>A0A1D1W5C6</accession>
<proteinExistence type="predicted"/>
<evidence type="ECO:0000256" key="1">
    <source>
        <dbReference type="SAM" id="MobiDB-lite"/>
    </source>
</evidence>
<keyword evidence="4" id="KW-1185">Reference proteome</keyword>
<feature type="compositionally biased region" description="Polar residues" evidence="1">
    <location>
        <begin position="58"/>
        <end position="67"/>
    </location>
</feature>
<evidence type="ECO:0000256" key="2">
    <source>
        <dbReference type="SAM" id="SignalP"/>
    </source>
</evidence>
<evidence type="ECO:0008006" key="5">
    <source>
        <dbReference type="Google" id="ProtNLM"/>
    </source>
</evidence>
<protein>
    <recommendedName>
        <fullName evidence="5">Secreted protein</fullName>
    </recommendedName>
</protein>
<feature type="region of interest" description="Disordered" evidence="1">
    <location>
        <begin position="42"/>
        <end position="67"/>
    </location>
</feature>
<reference evidence="3 4" key="1">
    <citation type="journal article" date="2016" name="Nat. Commun.">
        <title>Extremotolerant tardigrade genome and improved radiotolerance of human cultured cells by tardigrade-unique protein.</title>
        <authorList>
            <person name="Hashimoto T."/>
            <person name="Horikawa D.D."/>
            <person name="Saito Y."/>
            <person name="Kuwahara H."/>
            <person name="Kozuka-Hata H."/>
            <person name="Shin-I T."/>
            <person name="Minakuchi Y."/>
            <person name="Ohishi K."/>
            <person name="Motoyama A."/>
            <person name="Aizu T."/>
            <person name="Enomoto A."/>
            <person name="Kondo K."/>
            <person name="Tanaka S."/>
            <person name="Hara Y."/>
            <person name="Koshikawa S."/>
            <person name="Sagara H."/>
            <person name="Miura T."/>
            <person name="Yokobori S."/>
            <person name="Miyagawa K."/>
            <person name="Suzuki Y."/>
            <person name="Kubo T."/>
            <person name="Oyama M."/>
            <person name="Kohara Y."/>
            <person name="Fujiyama A."/>
            <person name="Arakawa K."/>
            <person name="Katayama T."/>
            <person name="Toyoda A."/>
            <person name="Kunieda T."/>
        </authorList>
    </citation>
    <scope>NUCLEOTIDE SEQUENCE [LARGE SCALE GENOMIC DNA]</scope>
    <source>
        <strain evidence="3 4">YOKOZUNA-1</strain>
    </source>
</reference>
<dbReference type="Proteomes" id="UP000186922">
    <property type="component" value="Unassembled WGS sequence"/>
</dbReference>
<comment type="caution">
    <text evidence="3">The sequence shown here is derived from an EMBL/GenBank/DDBJ whole genome shotgun (WGS) entry which is preliminary data.</text>
</comment>
<feature type="signal peptide" evidence="2">
    <location>
        <begin position="1"/>
        <end position="21"/>
    </location>
</feature>